<dbReference type="eggNOG" id="COG0561">
    <property type="taxonomic scope" value="Bacteria"/>
</dbReference>
<dbReference type="GO" id="GO:0005829">
    <property type="term" value="C:cytosol"/>
    <property type="evidence" value="ECO:0007669"/>
    <property type="project" value="TreeGrafter"/>
</dbReference>
<dbReference type="EMBL" id="ADKX01000048">
    <property type="protein sequence ID" value="EFW03400.1"/>
    <property type="molecule type" value="Genomic_DNA"/>
</dbReference>
<dbReference type="GeneID" id="78228689"/>
<dbReference type="NCBIfam" id="TIGR01484">
    <property type="entry name" value="HAD-SF-IIB"/>
    <property type="match status" value="1"/>
</dbReference>
<name>E7GFC1_9FIRM</name>
<dbReference type="HOGENOM" id="CLU_044146_7_0_9"/>
<accession>E7GFC1</accession>
<keyword evidence="2" id="KW-1185">Reference proteome</keyword>
<dbReference type="Pfam" id="PF08282">
    <property type="entry name" value="Hydrolase_3"/>
    <property type="match status" value="1"/>
</dbReference>
<organism evidence="1 2">
    <name type="scientific">Coprobacillus cateniformis</name>
    <dbReference type="NCBI Taxonomy" id="100884"/>
    <lineage>
        <taxon>Bacteria</taxon>
        <taxon>Bacillati</taxon>
        <taxon>Bacillota</taxon>
        <taxon>Erysipelotrichia</taxon>
        <taxon>Erysipelotrichales</taxon>
        <taxon>Coprobacillaceae</taxon>
        <taxon>Coprobacillus</taxon>
    </lineage>
</organism>
<sequence length="263" mass="29362">MEKPMLCFDVDGTLRDNVNHQVSDSTLKSLHILKESGYKLIISSGRGVDSLMKTGLMEMLKWDGYVCNNGQTILDADGNILFQVSMEESAVLQTLEIAKQLNYAVVLKSKTRVISKEPDEYVLKSQRFFKSVIPPVGTYDGQCVEAMIVYGPRGYNYAPFLEIPGINVLPGESTYADLTIADVSKATGIEYLLKQYHLHQYIAFGDSLNDVEMFKHAYISVAMGQGNPLLKEIATYVTTSIDDDGIYKACLHLGLFDSFYVDY</sequence>
<dbReference type="OrthoDB" id="1654797at2"/>
<dbReference type="STRING" id="100884.GCA_000269565_00796"/>
<dbReference type="PANTHER" id="PTHR10000">
    <property type="entry name" value="PHOSPHOSERINE PHOSPHATASE"/>
    <property type="match status" value="1"/>
</dbReference>
<evidence type="ECO:0008006" key="3">
    <source>
        <dbReference type="Google" id="ProtNLM"/>
    </source>
</evidence>
<dbReference type="PROSITE" id="PS01229">
    <property type="entry name" value="COF_2"/>
    <property type="match status" value="1"/>
</dbReference>
<dbReference type="SUPFAM" id="SSF56784">
    <property type="entry name" value="HAD-like"/>
    <property type="match status" value="1"/>
</dbReference>
<dbReference type="PANTHER" id="PTHR10000:SF25">
    <property type="entry name" value="PHOSPHATASE YKRA-RELATED"/>
    <property type="match status" value="1"/>
</dbReference>
<gene>
    <name evidence="1" type="ORF">HMPREF9488_03464</name>
</gene>
<dbReference type="Gene3D" id="3.30.1240.10">
    <property type="match status" value="1"/>
</dbReference>
<evidence type="ECO:0000313" key="1">
    <source>
        <dbReference type="EMBL" id="EFW03400.1"/>
    </source>
</evidence>
<dbReference type="NCBIfam" id="TIGR00099">
    <property type="entry name" value="Cof-subfamily"/>
    <property type="match status" value="1"/>
</dbReference>
<dbReference type="RefSeq" id="WP_008790546.1">
    <property type="nucleotide sequence ID" value="NZ_AKCB01000001.1"/>
</dbReference>
<dbReference type="GO" id="GO:0016791">
    <property type="term" value="F:phosphatase activity"/>
    <property type="evidence" value="ECO:0007669"/>
    <property type="project" value="TreeGrafter"/>
</dbReference>
<dbReference type="Gene3D" id="3.40.50.1000">
    <property type="entry name" value="HAD superfamily/HAD-like"/>
    <property type="match status" value="1"/>
</dbReference>
<dbReference type="Proteomes" id="UP000003157">
    <property type="component" value="Unassembled WGS sequence"/>
</dbReference>
<dbReference type="GO" id="GO:0000287">
    <property type="term" value="F:magnesium ion binding"/>
    <property type="evidence" value="ECO:0007669"/>
    <property type="project" value="TreeGrafter"/>
</dbReference>
<proteinExistence type="predicted"/>
<comment type="caution">
    <text evidence="1">The sequence shown here is derived from an EMBL/GenBank/DDBJ whole genome shotgun (WGS) entry which is preliminary data.</text>
</comment>
<evidence type="ECO:0000313" key="2">
    <source>
        <dbReference type="Proteomes" id="UP000003157"/>
    </source>
</evidence>
<dbReference type="InterPro" id="IPR036412">
    <property type="entry name" value="HAD-like_sf"/>
</dbReference>
<dbReference type="InterPro" id="IPR023214">
    <property type="entry name" value="HAD_sf"/>
</dbReference>
<dbReference type="InterPro" id="IPR006379">
    <property type="entry name" value="HAD-SF_hydro_IIB"/>
</dbReference>
<dbReference type="AlphaFoldDB" id="E7GFC1"/>
<reference evidence="1 2" key="1">
    <citation type="submission" date="2010-12" db="EMBL/GenBank/DDBJ databases">
        <title>The Genome Sequence of Coprobacillus sp. strain 29_1.</title>
        <authorList>
            <consortium name="The Broad Institute Genome Sequencing Platform"/>
            <person name="Earl A."/>
            <person name="Ward D."/>
            <person name="Feldgarden M."/>
            <person name="Gevers D."/>
            <person name="Daigneault M."/>
            <person name="Sibley C.D."/>
            <person name="White A."/>
            <person name="Strauss J."/>
            <person name="Allen-Vercoe E."/>
            <person name="Young S.K."/>
            <person name="Zeng Q."/>
            <person name="Gargeya S."/>
            <person name="Fitzgerald M."/>
            <person name="Haas B."/>
            <person name="Abouelleil A."/>
            <person name="Alvarado L."/>
            <person name="Arachchi H.M."/>
            <person name="Berlin A."/>
            <person name="Brown A."/>
            <person name="Chapman S.B."/>
            <person name="Chen Z."/>
            <person name="Dunbar C."/>
            <person name="Freedman E."/>
            <person name="Gearin G."/>
            <person name="Gellesch M."/>
            <person name="Goldberg J."/>
            <person name="Griggs A."/>
            <person name="Gujja S."/>
            <person name="Heilman E."/>
            <person name="Heiman D."/>
            <person name="Howarth C."/>
            <person name="Larson L."/>
            <person name="Lui A."/>
            <person name="MacDonald P.J.P."/>
            <person name="Mehta T."/>
            <person name="Montmayeur A."/>
            <person name="Murphy C."/>
            <person name="Neiman D."/>
            <person name="Pearson M."/>
            <person name="Priest M."/>
            <person name="Roberts A."/>
            <person name="Saif S."/>
            <person name="Shea T."/>
            <person name="Shenoy N."/>
            <person name="Sisk P."/>
            <person name="Stolte C."/>
            <person name="Sykes S."/>
            <person name="White J."/>
            <person name="Yandava C."/>
            <person name="Nusbaum C."/>
            <person name="Birren B."/>
        </authorList>
    </citation>
    <scope>NUCLEOTIDE SEQUENCE [LARGE SCALE GENOMIC DNA]</scope>
    <source>
        <strain evidence="1 2">29_1</strain>
    </source>
</reference>
<protein>
    <recommendedName>
        <fullName evidence="3">Hydrolase</fullName>
    </recommendedName>
</protein>
<dbReference type="InterPro" id="IPR000150">
    <property type="entry name" value="Cof"/>
</dbReference>